<dbReference type="GO" id="GO:0016995">
    <property type="term" value="F:cholesterol oxidase activity"/>
    <property type="evidence" value="ECO:0007669"/>
    <property type="project" value="UniProtKB-EC"/>
</dbReference>
<evidence type="ECO:0000256" key="1">
    <source>
        <dbReference type="ARBA" id="ARBA00001974"/>
    </source>
</evidence>
<dbReference type="EC" id="1.1.3.6" evidence="13"/>
<evidence type="ECO:0000256" key="13">
    <source>
        <dbReference type="ARBA" id="ARBA00049723"/>
    </source>
</evidence>
<comment type="similarity">
    <text evidence="2">Belongs to the GMC oxidoreductase family.</text>
</comment>
<keyword evidence="7" id="KW-0443">Lipid metabolism</keyword>
<dbReference type="GO" id="GO:0004769">
    <property type="term" value="F:steroid Delta-isomerase activity"/>
    <property type="evidence" value="ECO:0007669"/>
    <property type="project" value="UniProtKB-EC"/>
</dbReference>
<dbReference type="PANTHER" id="PTHR47470:SF1">
    <property type="entry name" value="FAD-DEPENDENT OXIDOREDUCTASE 2 FAD BINDING DOMAIN-CONTAINING PROTEIN"/>
    <property type="match status" value="1"/>
</dbReference>
<keyword evidence="20" id="KW-1185">Reference proteome</keyword>
<evidence type="ECO:0000256" key="2">
    <source>
        <dbReference type="ARBA" id="ARBA00010790"/>
    </source>
</evidence>
<feature type="region of interest" description="Disordered" evidence="16">
    <location>
        <begin position="422"/>
        <end position="478"/>
    </location>
</feature>
<evidence type="ECO:0000313" key="20">
    <source>
        <dbReference type="Proteomes" id="UP000275069"/>
    </source>
</evidence>
<accession>A0A387BRJ6</accession>
<evidence type="ECO:0000256" key="4">
    <source>
        <dbReference type="ARBA" id="ARBA00022630"/>
    </source>
</evidence>
<dbReference type="Pfam" id="PF05199">
    <property type="entry name" value="GMC_oxred_C"/>
    <property type="match status" value="1"/>
</dbReference>
<feature type="domain" description="FAD-dependent oxidoreductase 2 FAD-binding" evidence="17">
    <location>
        <begin position="8"/>
        <end position="42"/>
    </location>
</feature>
<dbReference type="OrthoDB" id="517968at2"/>
<keyword evidence="8" id="KW-1207">Sterol metabolism</keyword>
<evidence type="ECO:0000256" key="8">
    <source>
        <dbReference type="ARBA" id="ARBA00023166"/>
    </source>
</evidence>
<evidence type="ECO:0000256" key="11">
    <source>
        <dbReference type="ARBA" id="ARBA00038856"/>
    </source>
</evidence>
<evidence type="ECO:0000256" key="14">
    <source>
        <dbReference type="ARBA" id="ARBA00049744"/>
    </source>
</evidence>
<dbReference type="PANTHER" id="PTHR47470">
    <property type="entry name" value="CHOLESTEROL OXIDASE"/>
    <property type="match status" value="1"/>
</dbReference>
<dbReference type="AlphaFoldDB" id="A0A387BRJ6"/>
<dbReference type="PRINTS" id="PR00411">
    <property type="entry name" value="PNDRDTASEI"/>
</dbReference>
<evidence type="ECO:0000256" key="9">
    <source>
        <dbReference type="ARBA" id="ARBA00023221"/>
    </source>
</evidence>
<comment type="pathway">
    <text evidence="12">Steroid metabolism; cholesterol degradation.</text>
</comment>
<proteinExistence type="inferred from homology"/>
<dbReference type="EC" id="5.3.3.1" evidence="11"/>
<evidence type="ECO:0000256" key="16">
    <source>
        <dbReference type="SAM" id="MobiDB-lite"/>
    </source>
</evidence>
<keyword evidence="4" id="KW-0285">Flavoprotein</keyword>
<dbReference type="RefSeq" id="WP_120790242.1">
    <property type="nucleotide sequence ID" value="NZ_CP032624.1"/>
</dbReference>
<dbReference type="Gene3D" id="3.50.50.60">
    <property type="entry name" value="FAD/NAD(P)-binding domain"/>
    <property type="match status" value="3"/>
</dbReference>
<evidence type="ECO:0000256" key="6">
    <source>
        <dbReference type="ARBA" id="ARBA00023002"/>
    </source>
</evidence>
<sequence length="599" mass="64497">MTGEFDHDVVVIGSGFGGSVAALRLAEKGYGVLVYEAGRRFEDHEFAKTNWDVRNALWAPALGWYGPQRLHKLPDVLILAGAGVGGGSLNYANVQYVPGQSFFESGGWAGITDWQRELAPHYETAKRMLGTAERYPYDGPAEQLMRKVALRLGVPETFRTAPTGVYYGIPGAGGADQAGGPRRGVTVPDPFFGGEGPDRTSCTLCGNCMVGCRVGAKNTLVKNYLWLAERRGAVIEPMRTVVSVRPIDDGDQAGGYVITTERTGTALTPKDRRTVTAAQVVFAAGAWGTQKLLHTLKERGELPQLSDALGRLTRTNSEALDGALAVRVPEGVDLTEGSAITTSLYVDEKTHVQNVRYGKGSNALMALVTVLAPGGRPLHRRLGFLLGRFARHPLTELRASVPWRATERGVIALVMQSADNSLTVTPRPSPVRGRNRLSAGDATPAERSLHPRTRWGRDRGVRLTSRQGDGEPNPDWLPQAHRATEAMAAQLEEDTGIRSLPRGTWLELFGVPLTAHFLGGATIAADPAGGVVDAYHRVWGYPGLHIVDGSTVSANLGVNPALTITAQAERAFSLWPERGQADRRPAQGEAYARLDPIVT</sequence>
<evidence type="ECO:0000256" key="12">
    <source>
        <dbReference type="ARBA" id="ARBA00049645"/>
    </source>
</evidence>
<dbReference type="EMBL" id="CP032624">
    <property type="protein sequence ID" value="AYG04714.1"/>
    <property type="molecule type" value="Genomic_DNA"/>
</dbReference>
<gene>
    <name evidence="19" type="ORF">D7I44_15055</name>
</gene>
<dbReference type="Pfam" id="PF00890">
    <property type="entry name" value="FAD_binding_2"/>
    <property type="match status" value="1"/>
</dbReference>
<evidence type="ECO:0000313" key="19">
    <source>
        <dbReference type="EMBL" id="AYG04714.1"/>
    </source>
</evidence>
<keyword evidence="9" id="KW-0753">Steroid metabolism</keyword>
<evidence type="ECO:0000256" key="10">
    <source>
        <dbReference type="ARBA" id="ARBA00023235"/>
    </source>
</evidence>
<feature type="domain" description="Glucose-methanol-choline oxidoreductase C-terminal" evidence="18">
    <location>
        <begin position="514"/>
        <end position="568"/>
    </location>
</feature>
<keyword evidence="10" id="KW-0413">Isomerase</keyword>
<name>A0A387BRJ6_9MICO</name>
<dbReference type="InterPro" id="IPR036188">
    <property type="entry name" value="FAD/NAD-bd_sf"/>
</dbReference>
<dbReference type="GO" id="GO:0008203">
    <property type="term" value="P:cholesterol metabolic process"/>
    <property type="evidence" value="ECO:0007669"/>
    <property type="project" value="UniProtKB-KW"/>
</dbReference>
<keyword evidence="5" id="KW-0274">FAD</keyword>
<evidence type="ECO:0000259" key="18">
    <source>
        <dbReference type="Pfam" id="PF05199"/>
    </source>
</evidence>
<comment type="cofactor">
    <cofactor evidence="1">
        <name>FAD</name>
        <dbReference type="ChEBI" id="CHEBI:57692"/>
    </cofactor>
</comment>
<keyword evidence="3" id="KW-0153">Cholesterol metabolism</keyword>
<evidence type="ECO:0000256" key="15">
    <source>
        <dbReference type="ARBA" id="ARBA00049778"/>
    </source>
</evidence>
<dbReference type="InterPro" id="IPR003953">
    <property type="entry name" value="FAD-dep_OxRdtase_2_FAD-bd"/>
</dbReference>
<protein>
    <recommendedName>
        <fullName evidence="14">Cholesterol oxidase</fullName>
        <ecNumber evidence="13">1.1.3.6</ecNumber>
        <ecNumber evidence="11">5.3.3.1</ecNumber>
    </recommendedName>
    <alternativeName>
        <fullName evidence="15">Cholesterol isomerase</fullName>
    </alternativeName>
</protein>
<evidence type="ECO:0000256" key="5">
    <source>
        <dbReference type="ARBA" id="ARBA00022827"/>
    </source>
</evidence>
<keyword evidence="6" id="KW-0560">Oxidoreductase</keyword>
<reference evidence="19 20" key="1">
    <citation type="submission" date="2018-09" db="EMBL/GenBank/DDBJ databases">
        <title>Genome sequencing of strain 2DFW10M-5.</title>
        <authorList>
            <person name="Heo J."/>
            <person name="Kim S.-J."/>
            <person name="Kwon S.-W."/>
        </authorList>
    </citation>
    <scope>NUCLEOTIDE SEQUENCE [LARGE SCALE GENOMIC DNA]</scope>
    <source>
        <strain evidence="19 20">2DFW10M-5</strain>
    </source>
</reference>
<dbReference type="InterPro" id="IPR052542">
    <property type="entry name" value="Cholesterol_Oxidase"/>
</dbReference>
<dbReference type="KEGG" id="gry:D7I44_15055"/>
<evidence type="ECO:0000259" key="17">
    <source>
        <dbReference type="Pfam" id="PF00890"/>
    </source>
</evidence>
<dbReference type="InterPro" id="IPR007867">
    <property type="entry name" value="GMC_OxRtase_C"/>
</dbReference>
<evidence type="ECO:0000256" key="7">
    <source>
        <dbReference type="ARBA" id="ARBA00023098"/>
    </source>
</evidence>
<dbReference type="Proteomes" id="UP000275069">
    <property type="component" value="Chromosome"/>
</dbReference>
<evidence type="ECO:0000256" key="3">
    <source>
        <dbReference type="ARBA" id="ARBA00022548"/>
    </source>
</evidence>
<organism evidence="19 20">
    <name type="scientific">Gryllotalpicola protaetiae</name>
    <dbReference type="NCBI Taxonomy" id="2419771"/>
    <lineage>
        <taxon>Bacteria</taxon>
        <taxon>Bacillati</taxon>
        <taxon>Actinomycetota</taxon>
        <taxon>Actinomycetes</taxon>
        <taxon>Micrococcales</taxon>
        <taxon>Microbacteriaceae</taxon>
        <taxon>Gryllotalpicola</taxon>
    </lineage>
</organism>
<dbReference type="SUPFAM" id="SSF51905">
    <property type="entry name" value="FAD/NAD(P)-binding domain"/>
    <property type="match status" value="1"/>
</dbReference>